<name>A0A6N7EFK3_9MICO</name>
<dbReference type="RefSeq" id="WP_152193357.1">
    <property type="nucleotide sequence ID" value="NZ_VUKD01000001.1"/>
</dbReference>
<comment type="caution">
    <text evidence="3">The sequence shown here is derived from an EMBL/GenBank/DDBJ whole genome shotgun (WGS) entry which is preliminary data.</text>
</comment>
<dbReference type="InterPro" id="IPR013099">
    <property type="entry name" value="K_chnl_dom"/>
</dbReference>
<feature type="transmembrane region" description="Helical" evidence="1">
    <location>
        <begin position="130"/>
        <end position="151"/>
    </location>
</feature>
<dbReference type="Pfam" id="PF07885">
    <property type="entry name" value="Ion_trans_2"/>
    <property type="match status" value="1"/>
</dbReference>
<dbReference type="EMBL" id="WHPC01000001">
    <property type="protein sequence ID" value="MPV35447.1"/>
    <property type="molecule type" value="Genomic_DNA"/>
</dbReference>
<evidence type="ECO:0000313" key="3">
    <source>
        <dbReference type="EMBL" id="MPV35447.1"/>
    </source>
</evidence>
<reference evidence="3 4" key="1">
    <citation type="submission" date="2019-10" db="EMBL/GenBank/DDBJ databases">
        <title>Georgenia wutianyii sp. nov. and Georgenia yuyongxinii sp. nov. isolated from plateau pika (Ochotona curzoniae) in the Qinghai-Tibet plateau of China.</title>
        <authorList>
            <person name="Tian Z."/>
        </authorList>
    </citation>
    <scope>NUCLEOTIDE SEQUENCE [LARGE SCALE GENOMIC DNA]</scope>
    <source>
        <strain evidence="3 4">JCM 19765</strain>
    </source>
</reference>
<proteinExistence type="predicted"/>
<keyword evidence="1" id="KW-1133">Transmembrane helix</keyword>
<sequence length="330" mass="35245">MMAVSAVVGALLLVLLAADVLMTALSASEGTGPISGALLRGTWWILLRQSHRREGRWLRLTGPLLLVMALVTWVLLLWGGWTLVFLSGDAVRSSGTGADATVWQVAYYAGFSVMTLGVGDFTATGDGWRLLTVVASFSGLFVMTLSITYLLSVLSAVVNRNALALQISALGQQPADILTAGWDGTRFTSTFLQQIADLGAPLAVVAEQHLAYPVLVAFHSGHRDTALPVATAALDDAMLLLLDAVDEQARPGDVPRGLRVIIDRMLSTSAATEVHGGSEVPGAPALQPLREAGIPLRAERTIDEAVARSADRRRRLREMVEGSGWSWERP</sequence>
<protein>
    <recommendedName>
        <fullName evidence="2">Potassium channel domain-containing protein</fullName>
    </recommendedName>
</protein>
<dbReference type="SUPFAM" id="SSF81324">
    <property type="entry name" value="Voltage-gated potassium channels"/>
    <property type="match status" value="1"/>
</dbReference>
<accession>A0A6N7EFK3</accession>
<evidence type="ECO:0000256" key="1">
    <source>
        <dbReference type="SAM" id="Phobius"/>
    </source>
</evidence>
<dbReference type="AlphaFoldDB" id="A0A6N7EFK3"/>
<dbReference type="Proteomes" id="UP000437709">
    <property type="component" value="Unassembled WGS sequence"/>
</dbReference>
<keyword evidence="1" id="KW-0812">Transmembrane</keyword>
<evidence type="ECO:0000313" key="4">
    <source>
        <dbReference type="Proteomes" id="UP000437709"/>
    </source>
</evidence>
<keyword evidence="1" id="KW-0472">Membrane</keyword>
<dbReference type="OrthoDB" id="8477930at2"/>
<organism evidence="3 4">
    <name type="scientific">Georgenia subflava</name>
    <dbReference type="NCBI Taxonomy" id="1622177"/>
    <lineage>
        <taxon>Bacteria</taxon>
        <taxon>Bacillati</taxon>
        <taxon>Actinomycetota</taxon>
        <taxon>Actinomycetes</taxon>
        <taxon>Micrococcales</taxon>
        <taxon>Bogoriellaceae</taxon>
        <taxon>Georgenia</taxon>
    </lineage>
</organism>
<feature type="domain" description="Potassium channel" evidence="2">
    <location>
        <begin position="74"/>
        <end position="155"/>
    </location>
</feature>
<evidence type="ECO:0000259" key="2">
    <source>
        <dbReference type="Pfam" id="PF07885"/>
    </source>
</evidence>
<dbReference type="Gene3D" id="1.10.287.70">
    <property type="match status" value="1"/>
</dbReference>
<feature type="transmembrane region" description="Helical" evidence="1">
    <location>
        <begin position="58"/>
        <end position="81"/>
    </location>
</feature>
<feature type="transmembrane region" description="Helical" evidence="1">
    <location>
        <begin position="101"/>
        <end position="118"/>
    </location>
</feature>
<gene>
    <name evidence="3" type="ORF">GB881_00035</name>
</gene>
<keyword evidence="4" id="KW-1185">Reference proteome</keyword>